<dbReference type="InterPro" id="IPR036237">
    <property type="entry name" value="Xyl_isomerase-like_sf"/>
</dbReference>
<dbReference type="PANTHER" id="PTHR12110">
    <property type="entry name" value="HYDROXYPYRUVATE ISOMERASE"/>
    <property type="match status" value="1"/>
</dbReference>
<evidence type="ECO:0000313" key="4">
    <source>
        <dbReference type="Proteomes" id="UP000305888"/>
    </source>
</evidence>
<dbReference type="EMBL" id="CP040818">
    <property type="protein sequence ID" value="QDL91640.1"/>
    <property type="molecule type" value="Genomic_DNA"/>
</dbReference>
<proteinExistence type="predicted"/>
<name>A0A5B8FWT2_9RHOB</name>
<dbReference type="AlphaFoldDB" id="A0A5B8FWT2"/>
<feature type="compositionally biased region" description="Basic and acidic residues" evidence="1">
    <location>
        <begin position="42"/>
        <end position="52"/>
    </location>
</feature>
<feature type="domain" description="Xylose isomerase-like TIM barrel" evidence="2">
    <location>
        <begin position="123"/>
        <end position="347"/>
    </location>
</feature>
<gene>
    <name evidence="3" type="ORF">FDP22_07475</name>
</gene>
<accession>A0A5B8FWT2</accession>
<protein>
    <submittedName>
        <fullName evidence="3">Sugar phosphate isomerase/epimerase</fullName>
    </submittedName>
</protein>
<dbReference type="OrthoDB" id="9072761at2"/>
<keyword evidence="3" id="KW-0413">Isomerase</keyword>
<dbReference type="PANTHER" id="PTHR12110:SF48">
    <property type="entry name" value="BLL3656 PROTEIN"/>
    <property type="match status" value="1"/>
</dbReference>
<dbReference type="KEGG" id="ppru:FDP22_07475"/>
<keyword evidence="4" id="KW-1185">Reference proteome</keyword>
<dbReference type="Proteomes" id="UP000305888">
    <property type="component" value="Chromosome"/>
</dbReference>
<dbReference type="SUPFAM" id="SSF51658">
    <property type="entry name" value="Xylose isomerase-like"/>
    <property type="match status" value="1"/>
</dbReference>
<feature type="region of interest" description="Disordered" evidence="1">
    <location>
        <begin position="1"/>
        <end position="102"/>
    </location>
</feature>
<organism evidence="3 4">
    <name type="scientific">Paroceanicella profunda</name>
    <dbReference type="NCBI Taxonomy" id="2579971"/>
    <lineage>
        <taxon>Bacteria</taxon>
        <taxon>Pseudomonadati</taxon>
        <taxon>Pseudomonadota</taxon>
        <taxon>Alphaproteobacteria</taxon>
        <taxon>Rhodobacterales</taxon>
        <taxon>Paracoccaceae</taxon>
        <taxon>Paroceanicella</taxon>
    </lineage>
</organism>
<evidence type="ECO:0000313" key="3">
    <source>
        <dbReference type="EMBL" id="QDL91640.1"/>
    </source>
</evidence>
<dbReference type="GO" id="GO:0016853">
    <property type="term" value="F:isomerase activity"/>
    <property type="evidence" value="ECO:0007669"/>
    <property type="project" value="UniProtKB-KW"/>
</dbReference>
<feature type="compositionally biased region" description="Basic and acidic residues" evidence="1">
    <location>
        <begin position="70"/>
        <end position="90"/>
    </location>
</feature>
<sequence length="365" mass="38781">MGGRQQRLSRDADRALRHAPADEDVPSAGRPERPLPPHLPAGHRDPARGDRRTYRHRPCDGGAPRGRCLRASDRPYHAVDRQPAPPDRRRPAGGAGVTPSTRFDSRIGLGHFTFLDHSPVELVRLARASGFGFVGLRFHPVAPGLPHWLPDAAGLAELGSVMAGEGIGLYDIETVVIDEGFDPESLVPALDAAARLGARRVNTCADLFPALPERFARVCTLAAEHGLAMDVECMTWRGVNTPAACLALIADAGAANAGYLVDMLHHARCGGTPDDIARMPPGLVRSVQVCDAPATAPKGSEALLAEARGGRLLPGEGALPLRDTLRVLPPDTVISVELPNASDPRDPLSRARAIHTATAALLRDL</sequence>
<dbReference type="InterPro" id="IPR013022">
    <property type="entry name" value="Xyl_isomerase-like_TIM-brl"/>
</dbReference>
<evidence type="ECO:0000259" key="2">
    <source>
        <dbReference type="Pfam" id="PF01261"/>
    </source>
</evidence>
<feature type="compositionally biased region" description="Basic and acidic residues" evidence="1">
    <location>
        <begin position="8"/>
        <end position="21"/>
    </location>
</feature>
<reference evidence="3 4" key="1">
    <citation type="submission" date="2019-06" db="EMBL/GenBank/DDBJ databases">
        <title>Genome sequence of Rhodobacteraceae bacterium D4M1.</title>
        <authorList>
            <person name="Cao J."/>
        </authorList>
    </citation>
    <scope>NUCLEOTIDE SEQUENCE [LARGE SCALE GENOMIC DNA]</scope>
    <source>
        <strain evidence="3 4">D4M1</strain>
    </source>
</reference>
<evidence type="ECO:0000256" key="1">
    <source>
        <dbReference type="SAM" id="MobiDB-lite"/>
    </source>
</evidence>
<dbReference type="Pfam" id="PF01261">
    <property type="entry name" value="AP_endonuc_2"/>
    <property type="match status" value="1"/>
</dbReference>
<dbReference type="Gene3D" id="3.20.20.150">
    <property type="entry name" value="Divalent-metal-dependent TIM barrel enzymes"/>
    <property type="match status" value="1"/>
</dbReference>
<dbReference type="InterPro" id="IPR050312">
    <property type="entry name" value="IolE/XylAMocC-like"/>
</dbReference>